<dbReference type="EMBL" id="MU001633">
    <property type="protein sequence ID" value="KAF2485700.1"/>
    <property type="molecule type" value="Genomic_DNA"/>
</dbReference>
<dbReference type="SUPFAM" id="SSF48264">
    <property type="entry name" value="Cytochrome P450"/>
    <property type="match status" value="1"/>
</dbReference>
<keyword evidence="4" id="KW-1185">Reference proteome</keyword>
<evidence type="ECO:0000256" key="1">
    <source>
        <dbReference type="PIRSR" id="PIRSR602401-1"/>
    </source>
</evidence>
<dbReference type="InterPro" id="IPR036396">
    <property type="entry name" value="Cyt_P450_sf"/>
</dbReference>
<organism evidence="3 4">
    <name type="scientific">Neohortaea acidophila</name>
    <dbReference type="NCBI Taxonomy" id="245834"/>
    <lineage>
        <taxon>Eukaryota</taxon>
        <taxon>Fungi</taxon>
        <taxon>Dikarya</taxon>
        <taxon>Ascomycota</taxon>
        <taxon>Pezizomycotina</taxon>
        <taxon>Dothideomycetes</taxon>
        <taxon>Dothideomycetidae</taxon>
        <taxon>Mycosphaerellales</taxon>
        <taxon>Teratosphaeriaceae</taxon>
        <taxon>Neohortaea</taxon>
    </lineage>
</organism>
<feature type="binding site" description="axial binding residue" evidence="1">
    <location>
        <position position="485"/>
    </location>
    <ligand>
        <name>heme</name>
        <dbReference type="ChEBI" id="CHEBI:30413"/>
    </ligand>
    <ligandPart>
        <name>Fe</name>
        <dbReference type="ChEBI" id="CHEBI:18248"/>
    </ligandPart>
</feature>
<dbReference type="Pfam" id="PF00067">
    <property type="entry name" value="p450"/>
    <property type="match status" value="1"/>
</dbReference>
<sequence>MGEVQNGFLKRLVGIDALLLVIAINITLFLKSAIYIAIIKLILDVTYKILSTLWSVYVYPRFFSPLRHIPVAPGGSFLFGHTRQIIKAPSSKLQCEWVHNVPNDGFIRYSMFGTERLLLCNTRVLSEVLVTKAYDFVKPPGVRRGIGRTLGIGILLAEGDEHKVQRKNLMPAFAFRHVKDLYPTFWAKAKEMTDCLAEACKGSEHAPGAIEVGGWVSRATLDIIGLSGMGQDFNSLQDENNKLNQTYRTIFNQGEGGIVLQLAALVLPFWFITRLPLKINRQISDAATYVKQVCRELIAKKRASMAEKSRTDVDIISVALESGGFSDEDLVNQMMTFLVAGHETTATAMIWSMYLLCRHPEIQAKLRTELRAQLPSLDEPVTAADFDRCQYLKACTNEILRLWAPVGLTLRQADKDTSINGQFIPKGTVIIISPWAINTSTALWGPDAKEFKPERWLDADGKANNKGGAESNFAFLTFLHGPRSCIGQRFAQAEFECLLAGWLMRFDTKFEEGNPLARGEFDIKGGVTAKPKGGVWVMLDEIDA</sequence>
<protein>
    <submittedName>
        <fullName evidence="3">Cytochrome P450 78A3</fullName>
    </submittedName>
</protein>
<dbReference type="InterPro" id="IPR050121">
    <property type="entry name" value="Cytochrome_P450_monoxygenase"/>
</dbReference>
<dbReference type="GO" id="GO:0016705">
    <property type="term" value="F:oxidoreductase activity, acting on paired donors, with incorporation or reduction of molecular oxygen"/>
    <property type="evidence" value="ECO:0007669"/>
    <property type="project" value="InterPro"/>
</dbReference>
<dbReference type="OrthoDB" id="1470350at2759"/>
<dbReference type="CDD" id="cd11069">
    <property type="entry name" value="CYP_FUM15-like"/>
    <property type="match status" value="1"/>
</dbReference>
<reference evidence="3" key="1">
    <citation type="journal article" date="2020" name="Stud. Mycol.">
        <title>101 Dothideomycetes genomes: a test case for predicting lifestyles and emergence of pathogens.</title>
        <authorList>
            <person name="Haridas S."/>
            <person name="Albert R."/>
            <person name="Binder M."/>
            <person name="Bloem J."/>
            <person name="Labutti K."/>
            <person name="Salamov A."/>
            <person name="Andreopoulos B."/>
            <person name="Baker S."/>
            <person name="Barry K."/>
            <person name="Bills G."/>
            <person name="Bluhm B."/>
            <person name="Cannon C."/>
            <person name="Castanera R."/>
            <person name="Culley D."/>
            <person name="Daum C."/>
            <person name="Ezra D."/>
            <person name="Gonzalez J."/>
            <person name="Henrissat B."/>
            <person name="Kuo A."/>
            <person name="Liang C."/>
            <person name="Lipzen A."/>
            <person name="Lutzoni F."/>
            <person name="Magnuson J."/>
            <person name="Mondo S."/>
            <person name="Nolan M."/>
            <person name="Ohm R."/>
            <person name="Pangilinan J."/>
            <person name="Park H.-J."/>
            <person name="Ramirez L."/>
            <person name="Alfaro M."/>
            <person name="Sun H."/>
            <person name="Tritt A."/>
            <person name="Yoshinaga Y."/>
            <person name="Zwiers L.-H."/>
            <person name="Turgeon B."/>
            <person name="Goodwin S."/>
            <person name="Spatafora J."/>
            <person name="Crous P."/>
            <person name="Grigoriev I."/>
        </authorList>
    </citation>
    <scope>NUCLEOTIDE SEQUENCE</scope>
    <source>
        <strain evidence="3">CBS 113389</strain>
    </source>
</reference>
<keyword evidence="2" id="KW-1133">Transmembrane helix</keyword>
<dbReference type="FunFam" id="1.10.630.10:FF:000051">
    <property type="entry name" value="Cytochrome P450 monooxygenase (Fum15)"/>
    <property type="match status" value="1"/>
</dbReference>
<evidence type="ECO:0000256" key="2">
    <source>
        <dbReference type="SAM" id="Phobius"/>
    </source>
</evidence>
<gene>
    <name evidence="3" type="ORF">BDY17DRAFT_315941</name>
</gene>
<name>A0A6A6PZX7_9PEZI</name>
<evidence type="ECO:0000313" key="4">
    <source>
        <dbReference type="Proteomes" id="UP000799767"/>
    </source>
</evidence>
<dbReference type="PRINTS" id="PR00463">
    <property type="entry name" value="EP450I"/>
</dbReference>
<dbReference type="GeneID" id="54476965"/>
<dbReference type="PANTHER" id="PTHR24305">
    <property type="entry name" value="CYTOCHROME P450"/>
    <property type="match status" value="1"/>
</dbReference>
<keyword evidence="1" id="KW-0408">Iron</keyword>
<proteinExistence type="predicted"/>
<comment type="cofactor">
    <cofactor evidence="1">
        <name>heme</name>
        <dbReference type="ChEBI" id="CHEBI:30413"/>
    </cofactor>
</comment>
<keyword evidence="1" id="KW-0479">Metal-binding</keyword>
<evidence type="ECO:0000313" key="3">
    <source>
        <dbReference type="EMBL" id="KAF2485700.1"/>
    </source>
</evidence>
<keyword evidence="2" id="KW-0812">Transmembrane</keyword>
<dbReference type="PRINTS" id="PR00385">
    <property type="entry name" value="P450"/>
</dbReference>
<dbReference type="Gene3D" id="1.10.630.10">
    <property type="entry name" value="Cytochrome P450"/>
    <property type="match status" value="1"/>
</dbReference>
<dbReference type="GO" id="GO:0004497">
    <property type="term" value="F:monooxygenase activity"/>
    <property type="evidence" value="ECO:0007669"/>
    <property type="project" value="InterPro"/>
</dbReference>
<dbReference type="InterPro" id="IPR002401">
    <property type="entry name" value="Cyt_P450_E_grp-I"/>
</dbReference>
<dbReference type="PANTHER" id="PTHR24305:SF227">
    <property type="entry name" value="P450, PUTATIVE (EUROFUNG)-RELATED"/>
    <property type="match status" value="1"/>
</dbReference>
<keyword evidence="1" id="KW-0349">Heme</keyword>
<dbReference type="RefSeq" id="XP_033592269.1">
    <property type="nucleotide sequence ID" value="XM_033735963.1"/>
</dbReference>
<dbReference type="InterPro" id="IPR001128">
    <property type="entry name" value="Cyt_P450"/>
</dbReference>
<dbReference type="Proteomes" id="UP000799767">
    <property type="component" value="Unassembled WGS sequence"/>
</dbReference>
<dbReference type="GO" id="GO:0020037">
    <property type="term" value="F:heme binding"/>
    <property type="evidence" value="ECO:0007669"/>
    <property type="project" value="InterPro"/>
</dbReference>
<dbReference type="AlphaFoldDB" id="A0A6A6PZX7"/>
<feature type="transmembrane region" description="Helical" evidence="2">
    <location>
        <begin position="12"/>
        <end position="30"/>
    </location>
</feature>
<keyword evidence="2" id="KW-0472">Membrane</keyword>
<dbReference type="GO" id="GO:0005506">
    <property type="term" value="F:iron ion binding"/>
    <property type="evidence" value="ECO:0007669"/>
    <property type="project" value="InterPro"/>
</dbReference>
<accession>A0A6A6PZX7</accession>